<dbReference type="Gene3D" id="1.20.120.330">
    <property type="entry name" value="Nucleotidyltransferases domain 2"/>
    <property type="match status" value="1"/>
</dbReference>
<dbReference type="InterPro" id="IPR043519">
    <property type="entry name" value="NT_sf"/>
</dbReference>
<accession>A0A1E8EWE1</accession>
<proteinExistence type="predicted"/>
<dbReference type="EMBL" id="LZFO01000038">
    <property type="protein sequence ID" value="OFI04955.1"/>
    <property type="molecule type" value="Genomic_DNA"/>
</dbReference>
<dbReference type="STRING" id="1121290.CLAOCE_20260"/>
<dbReference type="Pfam" id="PF18765">
    <property type="entry name" value="Polbeta"/>
    <property type="match status" value="1"/>
</dbReference>
<dbReference type="SUPFAM" id="SSF81301">
    <property type="entry name" value="Nucleotidyltransferase"/>
    <property type="match status" value="1"/>
</dbReference>
<feature type="domain" description="Polymerase beta nucleotidyltransferase" evidence="1">
    <location>
        <begin position="15"/>
        <end position="108"/>
    </location>
</feature>
<organism evidence="2 3">
    <name type="scientific">Clostridium acetireducens DSM 10703</name>
    <dbReference type="NCBI Taxonomy" id="1121290"/>
    <lineage>
        <taxon>Bacteria</taxon>
        <taxon>Bacillati</taxon>
        <taxon>Bacillota</taxon>
        <taxon>Clostridia</taxon>
        <taxon>Eubacteriales</taxon>
        <taxon>Clostridiaceae</taxon>
        <taxon>Clostridium</taxon>
    </lineage>
</organism>
<reference evidence="2 3" key="1">
    <citation type="submission" date="2016-06" db="EMBL/GenBank/DDBJ databases">
        <title>Genome sequence of Clostridium acetireducens DSM 10703.</title>
        <authorList>
            <person name="Poehlein A."/>
            <person name="Fluechter S."/>
            <person name="Duerre P."/>
            <person name="Daniel R."/>
        </authorList>
    </citation>
    <scope>NUCLEOTIDE SEQUENCE [LARGE SCALE GENOMIC DNA]</scope>
    <source>
        <strain evidence="2 3">DSM 10703</strain>
    </source>
</reference>
<keyword evidence="2" id="KW-0808">Transferase</keyword>
<dbReference type="GO" id="GO:0016740">
    <property type="term" value="F:transferase activity"/>
    <property type="evidence" value="ECO:0007669"/>
    <property type="project" value="UniProtKB-KW"/>
</dbReference>
<dbReference type="RefSeq" id="WP_070111005.1">
    <property type="nucleotide sequence ID" value="NZ_LZFO01000038.1"/>
</dbReference>
<sequence length="298" mass="35325">MEKSITEYQKCFNSIVYRLKKNEFVVAILVFGSMVNGDLWHGSDIDFLIVVNDENLSIENIYTDENGIPVHLKVTGKKAFISMYKDKLLRKKFNLLFRSSKLVFSKDKDIIALYDNVNYYNDLDREIWNLAYLGKILKYMSICKKYIANDRVYRAYVLSIKCLEQFAKLYVNHSGYIVSKDAIIVAMNLDDNFKNQVEDLFFSKSNKIESVKNIIKFLDNSINENIMEYTRFLVEYIKGRENPLSVEDIKKEEVFANFHINMKDILVKLWEKKIVKRKKKDYKVNKNIVLFEEWAYFL</sequence>
<protein>
    <submittedName>
        <fullName evidence="2">Nucleotidyltransferase domain protein</fullName>
    </submittedName>
</protein>
<dbReference type="AlphaFoldDB" id="A0A1E8EWE1"/>
<name>A0A1E8EWE1_9CLOT</name>
<dbReference type="Gene3D" id="3.30.460.10">
    <property type="entry name" value="Beta Polymerase, domain 2"/>
    <property type="match status" value="1"/>
</dbReference>
<gene>
    <name evidence="2" type="ORF">CLOACE_20260</name>
</gene>
<dbReference type="OrthoDB" id="2539715at2"/>
<comment type="caution">
    <text evidence="2">The sequence shown here is derived from an EMBL/GenBank/DDBJ whole genome shotgun (WGS) entry which is preliminary data.</text>
</comment>
<evidence type="ECO:0000313" key="3">
    <source>
        <dbReference type="Proteomes" id="UP000175744"/>
    </source>
</evidence>
<evidence type="ECO:0000259" key="1">
    <source>
        <dbReference type="Pfam" id="PF18765"/>
    </source>
</evidence>
<keyword evidence="3" id="KW-1185">Reference proteome</keyword>
<evidence type="ECO:0000313" key="2">
    <source>
        <dbReference type="EMBL" id="OFI04955.1"/>
    </source>
</evidence>
<dbReference type="CDD" id="cd05403">
    <property type="entry name" value="NT_KNTase_like"/>
    <property type="match status" value="1"/>
</dbReference>
<dbReference type="Proteomes" id="UP000175744">
    <property type="component" value="Unassembled WGS sequence"/>
</dbReference>
<dbReference type="InterPro" id="IPR041633">
    <property type="entry name" value="Polbeta"/>
</dbReference>